<name>A0A1G2C479_9BACT</name>
<evidence type="ECO:0000313" key="3">
    <source>
        <dbReference type="EMBL" id="OGY96215.1"/>
    </source>
</evidence>
<reference evidence="3 4" key="1">
    <citation type="journal article" date="2016" name="Nat. Commun.">
        <title>Thousands of microbial genomes shed light on interconnected biogeochemical processes in an aquifer system.</title>
        <authorList>
            <person name="Anantharaman K."/>
            <person name="Brown C.T."/>
            <person name="Hug L.A."/>
            <person name="Sharon I."/>
            <person name="Castelle C.J."/>
            <person name="Probst A.J."/>
            <person name="Thomas B.C."/>
            <person name="Singh A."/>
            <person name="Wilkins M.J."/>
            <person name="Karaoz U."/>
            <person name="Brodie E.L."/>
            <person name="Williams K.H."/>
            <person name="Hubbard S.S."/>
            <person name="Banfield J.F."/>
        </authorList>
    </citation>
    <scope>NUCLEOTIDE SEQUENCE [LARGE SCALE GENOMIC DNA]</scope>
</reference>
<evidence type="ECO:0000256" key="2">
    <source>
        <dbReference type="ARBA" id="ARBA00023235"/>
    </source>
</evidence>
<proteinExistence type="predicted"/>
<evidence type="ECO:0008006" key="5">
    <source>
        <dbReference type="Google" id="ProtNLM"/>
    </source>
</evidence>
<gene>
    <name evidence="3" type="ORF">A2122_01705</name>
</gene>
<dbReference type="Pfam" id="PF00834">
    <property type="entry name" value="Ribul_P_3_epim"/>
    <property type="match status" value="1"/>
</dbReference>
<dbReference type="Proteomes" id="UP000176648">
    <property type="component" value="Unassembled WGS sequence"/>
</dbReference>
<dbReference type="GO" id="GO:0005975">
    <property type="term" value="P:carbohydrate metabolic process"/>
    <property type="evidence" value="ECO:0007669"/>
    <property type="project" value="InterPro"/>
</dbReference>
<dbReference type="PANTHER" id="PTHR11749">
    <property type="entry name" value="RIBULOSE-5-PHOSPHATE-3-EPIMERASE"/>
    <property type="match status" value="1"/>
</dbReference>
<dbReference type="Gene3D" id="3.20.20.70">
    <property type="entry name" value="Aldolase class I"/>
    <property type="match status" value="1"/>
</dbReference>
<dbReference type="InterPro" id="IPR000056">
    <property type="entry name" value="Ribul_P_3_epim-like"/>
</dbReference>
<dbReference type="STRING" id="1798644.A2122_01705"/>
<dbReference type="AlphaFoldDB" id="A0A1G2C479"/>
<evidence type="ECO:0000313" key="4">
    <source>
        <dbReference type="Proteomes" id="UP000176648"/>
    </source>
</evidence>
<accession>A0A1G2C479</accession>
<comment type="caution">
    <text evidence="3">The sequence shown here is derived from an EMBL/GenBank/DDBJ whole genome shotgun (WGS) entry which is preliminary data.</text>
</comment>
<protein>
    <recommendedName>
        <fullName evidence="5">Ribulose-phosphate 3-epimerase</fullName>
    </recommendedName>
</protein>
<dbReference type="EMBL" id="MHKU01000040">
    <property type="protein sequence ID" value="OGY96215.1"/>
    <property type="molecule type" value="Genomic_DNA"/>
</dbReference>
<keyword evidence="1" id="KW-0479">Metal-binding</keyword>
<dbReference type="GO" id="GO:0046872">
    <property type="term" value="F:metal ion binding"/>
    <property type="evidence" value="ECO:0007669"/>
    <property type="project" value="UniProtKB-KW"/>
</dbReference>
<dbReference type="InterPro" id="IPR013785">
    <property type="entry name" value="Aldolase_TIM"/>
</dbReference>
<dbReference type="SUPFAM" id="SSF51366">
    <property type="entry name" value="Ribulose-phoshate binding barrel"/>
    <property type="match status" value="1"/>
</dbReference>
<dbReference type="GO" id="GO:0016857">
    <property type="term" value="F:racemase and epimerase activity, acting on carbohydrates and derivatives"/>
    <property type="evidence" value="ECO:0007669"/>
    <property type="project" value="InterPro"/>
</dbReference>
<organism evidence="3 4">
    <name type="scientific">Candidatus Liptonbacteria bacterium GWB1_49_6</name>
    <dbReference type="NCBI Taxonomy" id="1798644"/>
    <lineage>
        <taxon>Bacteria</taxon>
        <taxon>Candidatus Liptoniibacteriota</taxon>
    </lineage>
</organism>
<sequence length="224" mass="25085">MEFYPVINCNEFACVKHRVEACKTFLPRDGMIHLDIADARFTFGRTWGTPALWRRLHIPFPVEVHLMVENPEEVVGDWLDAGAKRVIMHIEALTRTHTGMPKDFHLALETILAECKAKKAELMLAISPGTPVEEMKPFIKMAKLFQVLAVEPGPSGQKINPSSVEKIRALRKLIPKNAKIEVDGGITLETARAVKLAGADIVVSGSYLFKSPRPDIVYKKFLEL</sequence>
<keyword evidence="2" id="KW-0413">Isomerase</keyword>
<dbReference type="InterPro" id="IPR011060">
    <property type="entry name" value="RibuloseP-bd_barrel"/>
</dbReference>
<evidence type="ECO:0000256" key="1">
    <source>
        <dbReference type="ARBA" id="ARBA00022723"/>
    </source>
</evidence>